<dbReference type="InParanoid" id="A0A165QD29"/>
<reference evidence="2 3" key="1">
    <citation type="journal article" date="2016" name="Mol. Biol. Evol.">
        <title>Comparative Genomics of Early-Diverging Mushroom-Forming Fungi Provides Insights into the Origins of Lignocellulose Decay Capabilities.</title>
        <authorList>
            <person name="Nagy L.G."/>
            <person name="Riley R."/>
            <person name="Tritt A."/>
            <person name="Adam C."/>
            <person name="Daum C."/>
            <person name="Floudas D."/>
            <person name="Sun H."/>
            <person name="Yadav J.S."/>
            <person name="Pangilinan J."/>
            <person name="Larsson K.H."/>
            <person name="Matsuura K."/>
            <person name="Barry K."/>
            <person name="Labutti K."/>
            <person name="Kuo R."/>
            <person name="Ohm R.A."/>
            <person name="Bhattacharya S.S."/>
            <person name="Shirouzu T."/>
            <person name="Yoshinaga Y."/>
            <person name="Martin F.M."/>
            <person name="Grigoriev I.V."/>
            <person name="Hibbett D.S."/>
        </authorList>
    </citation>
    <scope>NUCLEOTIDE SEQUENCE [LARGE SCALE GENOMIC DNA]</scope>
    <source>
        <strain evidence="2 3">HHB12029</strain>
    </source>
</reference>
<dbReference type="PANTHER" id="PTHR35560">
    <property type="entry name" value="BLL0132 PROTEIN"/>
    <property type="match status" value="1"/>
</dbReference>
<gene>
    <name evidence="2" type="ORF">EXIGLDRAFT_758790</name>
</gene>
<dbReference type="EMBL" id="KV425883">
    <property type="protein sequence ID" value="KZW03433.1"/>
    <property type="molecule type" value="Genomic_DNA"/>
</dbReference>
<dbReference type="AlphaFoldDB" id="A0A165QD29"/>
<proteinExistence type="predicted"/>
<dbReference type="STRING" id="1314781.A0A165QD29"/>
<keyword evidence="3" id="KW-1185">Reference proteome</keyword>
<feature type="non-terminal residue" evidence="2">
    <location>
        <position position="1"/>
    </location>
</feature>
<evidence type="ECO:0000256" key="1">
    <source>
        <dbReference type="SAM" id="MobiDB-lite"/>
    </source>
</evidence>
<evidence type="ECO:0000313" key="2">
    <source>
        <dbReference type="EMBL" id="KZW03433.1"/>
    </source>
</evidence>
<accession>A0A165QD29</accession>
<feature type="region of interest" description="Disordered" evidence="1">
    <location>
        <begin position="136"/>
        <end position="196"/>
    </location>
</feature>
<dbReference type="PANTHER" id="PTHR35560:SF3">
    <property type="entry name" value="PEPTIDASE S9 PROLYL OLIGOPEPTIDASE CATALYTIC DOMAIN-CONTAINING PROTEIN"/>
    <property type="match status" value="1"/>
</dbReference>
<protein>
    <submittedName>
        <fullName evidence="2">Uncharacterized protein</fullName>
    </submittedName>
</protein>
<feature type="compositionally biased region" description="Basic residues" evidence="1">
    <location>
        <begin position="185"/>
        <end position="196"/>
    </location>
</feature>
<sequence length="196" mass="21467">RPNCNTTSSCQCIAPGYESECCSNFNDWKYGLNKYTERFQSAEISAADKQPIIDRYLARTIHYMYGGADNGGTTNGCAANAQGLGHFDRGQKWWAYLNKNWPQVAQTQTVDNIDGVGHDSSGIWSSAAGLKRVYGKGEQNNVPTPSPTETTTPVEEEPSMEPTPAATETAKPTQPPVETSPPKTCKNRKTKRMTPV</sequence>
<dbReference type="OrthoDB" id="5985073at2759"/>
<dbReference type="Gene3D" id="3.40.50.1820">
    <property type="entry name" value="alpha/beta hydrolase"/>
    <property type="match status" value="1"/>
</dbReference>
<evidence type="ECO:0000313" key="3">
    <source>
        <dbReference type="Proteomes" id="UP000077266"/>
    </source>
</evidence>
<organism evidence="2 3">
    <name type="scientific">Exidia glandulosa HHB12029</name>
    <dbReference type="NCBI Taxonomy" id="1314781"/>
    <lineage>
        <taxon>Eukaryota</taxon>
        <taxon>Fungi</taxon>
        <taxon>Dikarya</taxon>
        <taxon>Basidiomycota</taxon>
        <taxon>Agaricomycotina</taxon>
        <taxon>Agaricomycetes</taxon>
        <taxon>Auriculariales</taxon>
        <taxon>Exidiaceae</taxon>
        <taxon>Exidia</taxon>
    </lineage>
</organism>
<name>A0A165QD29_EXIGL</name>
<dbReference type="InterPro" id="IPR029058">
    <property type="entry name" value="AB_hydrolase_fold"/>
</dbReference>
<feature type="compositionally biased region" description="Low complexity" evidence="1">
    <location>
        <begin position="160"/>
        <end position="172"/>
    </location>
</feature>
<dbReference type="Proteomes" id="UP000077266">
    <property type="component" value="Unassembled WGS sequence"/>
</dbReference>